<evidence type="ECO:0000256" key="7">
    <source>
        <dbReference type="RuleBase" id="RU363032"/>
    </source>
</evidence>
<dbReference type="InterPro" id="IPR051393">
    <property type="entry name" value="ABC_transporter_permease"/>
</dbReference>
<comment type="similarity">
    <text evidence="7">Belongs to the binding-protein-dependent transport system permease family.</text>
</comment>
<dbReference type="PANTHER" id="PTHR30193:SF37">
    <property type="entry name" value="INNER MEMBRANE ABC TRANSPORTER PERMEASE PROTEIN YCJO"/>
    <property type="match status" value="1"/>
</dbReference>
<feature type="transmembrane region" description="Helical" evidence="7">
    <location>
        <begin position="269"/>
        <end position="291"/>
    </location>
</feature>
<keyword evidence="6 7" id="KW-0472">Membrane</keyword>
<dbReference type="AlphaFoldDB" id="A0A6B1DY11"/>
<feature type="transmembrane region" description="Helical" evidence="7">
    <location>
        <begin position="218"/>
        <end position="242"/>
    </location>
</feature>
<evidence type="ECO:0000256" key="5">
    <source>
        <dbReference type="ARBA" id="ARBA00022989"/>
    </source>
</evidence>
<accession>A0A6B1DY11</accession>
<evidence type="ECO:0000256" key="4">
    <source>
        <dbReference type="ARBA" id="ARBA00022692"/>
    </source>
</evidence>
<evidence type="ECO:0000259" key="8">
    <source>
        <dbReference type="PROSITE" id="PS50928"/>
    </source>
</evidence>
<comment type="subcellular location">
    <subcellularLocation>
        <location evidence="1 7">Cell membrane</location>
        <topology evidence="1 7">Multi-pass membrane protein</topology>
    </subcellularLocation>
</comment>
<dbReference type="InterPro" id="IPR035906">
    <property type="entry name" value="MetI-like_sf"/>
</dbReference>
<evidence type="ECO:0000256" key="1">
    <source>
        <dbReference type="ARBA" id="ARBA00004651"/>
    </source>
</evidence>
<dbReference type="SUPFAM" id="SSF160964">
    <property type="entry name" value="MalF N-terminal region-like"/>
    <property type="match status" value="1"/>
</dbReference>
<name>A0A6B1DY11_9CHLR</name>
<dbReference type="PROSITE" id="PS50928">
    <property type="entry name" value="ABC_TM1"/>
    <property type="match status" value="1"/>
</dbReference>
<dbReference type="SUPFAM" id="SSF161098">
    <property type="entry name" value="MetI-like"/>
    <property type="match status" value="1"/>
</dbReference>
<evidence type="ECO:0000256" key="6">
    <source>
        <dbReference type="ARBA" id="ARBA00023136"/>
    </source>
</evidence>
<evidence type="ECO:0000313" key="9">
    <source>
        <dbReference type="EMBL" id="MYD91767.1"/>
    </source>
</evidence>
<evidence type="ECO:0000256" key="2">
    <source>
        <dbReference type="ARBA" id="ARBA00022448"/>
    </source>
</evidence>
<dbReference type="EMBL" id="VXPY01000113">
    <property type="protein sequence ID" value="MYD91767.1"/>
    <property type="molecule type" value="Genomic_DNA"/>
</dbReference>
<feature type="domain" description="ABC transmembrane type-1" evidence="8">
    <location>
        <begin position="76"/>
        <end position="290"/>
    </location>
</feature>
<feature type="transmembrane region" description="Helical" evidence="7">
    <location>
        <begin position="114"/>
        <end position="133"/>
    </location>
</feature>
<comment type="caution">
    <text evidence="9">The sequence shown here is derived from an EMBL/GenBank/DDBJ whole genome shotgun (WGS) entry which is preliminary data.</text>
</comment>
<keyword evidence="4 7" id="KW-0812">Transmembrane</keyword>
<dbReference type="PANTHER" id="PTHR30193">
    <property type="entry name" value="ABC TRANSPORTER PERMEASE PROTEIN"/>
    <property type="match status" value="1"/>
</dbReference>
<protein>
    <submittedName>
        <fullName evidence="9">Sugar ABC transporter permease</fullName>
    </submittedName>
</protein>
<dbReference type="InterPro" id="IPR000515">
    <property type="entry name" value="MetI-like"/>
</dbReference>
<proteinExistence type="inferred from homology"/>
<dbReference type="Gene3D" id="1.10.3720.10">
    <property type="entry name" value="MetI-like"/>
    <property type="match status" value="1"/>
</dbReference>
<organism evidence="9">
    <name type="scientific">Caldilineaceae bacterium SB0662_bin_9</name>
    <dbReference type="NCBI Taxonomy" id="2605258"/>
    <lineage>
        <taxon>Bacteria</taxon>
        <taxon>Bacillati</taxon>
        <taxon>Chloroflexota</taxon>
        <taxon>Caldilineae</taxon>
        <taxon>Caldilineales</taxon>
        <taxon>Caldilineaceae</taxon>
    </lineage>
</organism>
<feature type="transmembrane region" description="Helical" evidence="7">
    <location>
        <begin position="163"/>
        <end position="188"/>
    </location>
</feature>
<dbReference type="Pfam" id="PF00528">
    <property type="entry name" value="BPD_transp_1"/>
    <property type="match status" value="1"/>
</dbReference>
<dbReference type="CDD" id="cd06261">
    <property type="entry name" value="TM_PBP2"/>
    <property type="match status" value="1"/>
</dbReference>
<keyword evidence="5 7" id="KW-1133">Transmembrane helix</keyword>
<feature type="transmembrane region" description="Helical" evidence="7">
    <location>
        <begin position="16"/>
        <end position="38"/>
    </location>
</feature>
<gene>
    <name evidence="9" type="ORF">F4Y08_15780</name>
</gene>
<dbReference type="GO" id="GO:0005886">
    <property type="term" value="C:plasma membrane"/>
    <property type="evidence" value="ECO:0007669"/>
    <property type="project" value="UniProtKB-SubCell"/>
</dbReference>
<keyword evidence="2 7" id="KW-0813">Transport</keyword>
<evidence type="ECO:0000256" key="3">
    <source>
        <dbReference type="ARBA" id="ARBA00022475"/>
    </source>
</evidence>
<dbReference type="GO" id="GO:0055085">
    <property type="term" value="P:transmembrane transport"/>
    <property type="evidence" value="ECO:0007669"/>
    <property type="project" value="InterPro"/>
</dbReference>
<reference evidence="9" key="1">
    <citation type="submission" date="2019-09" db="EMBL/GenBank/DDBJ databases">
        <title>Characterisation of the sponge microbiome using genome-centric metagenomics.</title>
        <authorList>
            <person name="Engelberts J.P."/>
            <person name="Robbins S.J."/>
            <person name="De Goeij J.M."/>
            <person name="Aranda M."/>
            <person name="Bell S.C."/>
            <person name="Webster N.S."/>
        </authorList>
    </citation>
    <scope>NUCLEOTIDE SEQUENCE</scope>
    <source>
        <strain evidence="9">SB0662_bin_9</strain>
    </source>
</reference>
<feature type="transmembrane region" description="Helical" evidence="7">
    <location>
        <begin position="80"/>
        <end position="102"/>
    </location>
</feature>
<keyword evidence="3" id="KW-1003">Cell membrane</keyword>
<sequence length="298" mass="33525">MSVRPRSLRRSWRRQALPLLFVLPALLVYALFVLWPFVNTIHYSLTDWDGAQPVKNFIGLANYRDMFADPLMWLSLRHNLIWIALGTLTPVVIGLVLANLVWSGVKGRTLFRTIFFMPVVLASVVVGIIWHWIYHPLFGPINVVLRNMGLEQVARGWLGDYDWALYALLLAGLWAYFGFCFVILLAALQGIDMEIHDAAMIDGAGSFKRFWHVTVPQLAPVLTMLTAFTLIGGFNVFDIIFVTTKGGPANATDVLATYTYRQAFTLNEAGYGATLTMMITVLSLVASYTFITLRERGQ</sequence>